<reference evidence="1" key="2">
    <citation type="journal article" date="2024" name="Plant">
        <title>Genomic evolution and insights into agronomic trait innovations of Sesamum species.</title>
        <authorList>
            <person name="Miao H."/>
            <person name="Wang L."/>
            <person name="Qu L."/>
            <person name="Liu H."/>
            <person name="Sun Y."/>
            <person name="Le M."/>
            <person name="Wang Q."/>
            <person name="Wei S."/>
            <person name="Zheng Y."/>
            <person name="Lin W."/>
            <person name="Duan Y."/>
            <person name="Cao H."/>
            <person name="Xiong S."/>
            <person name="Wang X."/>
            <person name="Wei L."/>
            <person name="Li C."/>
            <person name="Ma Q."/>
            <person name="Ju M."/>
            <person name="Zhao R."/>
            <person name="Li G."/>
            <person name="Mu C."/>
            <person name="Tian Q."/>
            <person name="Mei H."/>
            <person name="Zhang T."/>
            <person name="Gao T."/>
            <person name="Zhang H."/>
        </authorList>
    </citation>
    <scope>NUCLEOTIDE SEQUENCE</scope>
    <source>
        <strain evidence="1">KEN1</strain>
    </source>
</reference>
<organism evidence="1">
    <name type="scientific">Sesamum latifolium</name>
    <dbReference type="NCBI Taxonomy" id="2727402"/>
    <lineage>
        <taxon>Eukaryota</taxon>
        <taxon>Viridiplantae</taxon>
        <taxon>Streptophyta</taxon>
        <taxon>Embryophyta</taxon>
        <taxon>Tracheophyta</taxon>
        <taxon>Spermatophyta</taxon>
        <taxon>Magnoliopsida</taxon>
        <taxon>eudicotyledons</taxon>
        <taxon>Gunneridae</taxon>
        <taxon>Pentapetalae</taxon>
        <taxon>asterids</taxon>
        <taxon>lamiids</taxon>
        <taxon>Lamiales</taxon>
        <taxon>Pedaliaceae</taxon>
        <taxon>Sesamum</taxon>
    </lineage>
</organism>
<comment type="caution">
    <text evidence="1">The sequence shown here is derived from an EMBL/GenBank/DDBJ whole genome shotgun (WGS) entry which is preliminary data.</text>
</comment>
<name>A0AAW2UHI0_9LAMI</name>
<protein>
    <submittedName>
        <fullName evidence="1">Uncharacterized protein</fullName>
    </submittedName>
</protein>
<gene>
    <name evidence="1" type="ORF">Slati_3441100</name>
</gene>
<proteinExistence type="predicted"/>
<reference evidence="1" key="1">
    <citation type="submission" date="2020-06" db="EMBL/GenBank/DDBJ databases">
        <authorList>
            <person name="Li T."/>
            <person name="Hu X."/>
            <person name="Zhang T."/>
            <person name="Song X."/>
            <person name="Zhang H."/>
            <person name="Dai N."/>
            <person name="Sheng W."/>
            <person name="Hou X."/>
            <person name="Wei L."/>
        </authorList>
    </citation>
    <scope>NUCLEOTIDE SEQUENCE</scope>
    <source>
        <strain evidence="1">KEN1</strain>
        <tissue evidence="1">Leaf</tissue>
    </source>
</reference>
<dbReference type="EMBL" id="JACGWN010000012">
    <property type="protein sequence ID" value="KAL0416092.1"/>
    <property type="molecule type" value="Genomic_DNA"/>
</dbReference>
<evidence type="ECO:0000313" key="1">
    <source>
        <dbReference type="EMBL" id="KAL0416092.1"/>
    </source>
</evidence>
<sequence length="96" mass="11149">MTDEVMYDICMKGFKEGYYNWTAHREAQVIEYYDDPPAPVSVETLVTPDMATNWGDFEQMNWNQMMVYDAVGQHFFSAHPDPKPVDGLLGYWATDK</sequence>
<dbReference type="AlphaFoldDB" id="A0AAW2UHI0"/>
<accession>A0AAW2UHI0</accession>